<proteinExistence type="predicted"/>
<keyword evidence="2" id="KW-1185">Reference proteome</keyword>
<sequence>MFPVKLRIIQDGTTHFCASPAEAWTWFDARKKPKGRRRGSFRARPSSSQAEWERLVALQAVAELATMLGADGKSDYVLDLGVSVSGSGSSGLLEERLPVVTPQTAEDFI</sequence>
<protein>
    <submittedName>
        <fullName evidence="1">Uncharacterized protein</fullName>
    </submittedName>
</protein>
<dbReference type="Proteomes" id="UP001066276">
    <property type="component" value="Chromosome 2_2"/>
</dbReference>
<gene>
    <name evidence="1" type="ORF">NDU88_004600</name>
</gene>
<evidence type="ECO:0000313" key="1">
    <source>
        <dbReference type="EMBL" id="KAJ1195319.1"/>
    </source>
</evidence>
<dbReference type="EMBL" id="JANPWB010000004">
    <property type="protein sequence ID" value="KAJ1195319.1"/>
    <property type="molecule type" value="Genomic_DNA"/>
</dbReference>
<evidence type="ECO:0000313" key="2">
    <source>
        <dbReference type="Proteomes" id="UP001066276"/>
    </source>
</evidence>
<name>A0AAV7V1J2_PLEWA</name>
<reference evidence="1" key="1">
    <citation type="journal article" date="2022" name="bioRxiv">
        <title>Sequencing and chromosome-scale assembly of the giantPleurodeles waltlgenome.</title>
        <authorList>
            <person name="Brown T."/>
            <person name="Elewa A."/>
            <person name="Iarovenko S."/>
            <person name="Subramanian E."/>
            <person name="Araus A.J."/>
            <person name="Petzold A."/>
            <person name="Susuki M."/>
            <person name="Suzuki K.-i.T."/>
            <person name="Hayashi T."/>
            <person name="Toyoda A."/>
            <person name="Oliveira C."/>
            <person name="Osipova E."/>
            <person name="Leigh N.D."/>
            <person name="Simon A."/>
            <person name="Yun M.H."/>
        </authorList>
    </citation>
    <scope>NUCLEOTIDE SEQUENCE</scope>
    <source>
        <strain evidence="1">20211129_DDA</strain>
        <tissue evidence="1">Liver</tissue>
    </source>
</reference>
<accession>A0AAV7V1J2</accession>
<organism evidence="1 2">
    <name type="scientific">Pleurodeles waltl</name>
    <name type="common">Iberian ribbed newt</name>
    <dbReference type="NCBI Taxonomy" id="8319"/>
    <lineage>
        <taxon>Eukaryota</taxon>
        <taxon>Metazoa</taxon>
        <taxon>Chordata</taxon>
        <taxon>Craniata</taxon>
        <taxon>Vertebrata</taxon>
        <taxon>Euteleostomi</taxon>
        <taxon>Amphibia</taxon>
        <taxon>Batrachia</taxon>
        <taxon>Caudata</taxon>
        <taxon>Salamandroidea</taxon>
        <taxon>Salamandridae</taxon>
        <taxon>Pleurodelinae</taxon>
        <taxon>Pleurodeles</taxon>
    </lineage>
</organism>
<dbReference type="AlphaFoldDB" id="A0AAV7V1J2"/>
<comment type="caution">
    <text evidence="1">The sequence shown here is derived from an EMBL/GenBank/DDBJ whole genome shotgun (WGS) entry which is preliminary data.</text>
</comment>